<dbReference type="PANTHER" id="PTHR30006">
    <property type="entry name" value="THIAMINE-BINDING PERIPLASMIC PROTEIN-RELATED"/>
    <property type="match status" value="1"/>
</dbReference>
<proteinExistence type="predicted"/>
<keyword evidence="1 2" id="KW-0732">Signal</keyword>
<sequence>MRNITWLLVLAAVAPVCAQDRLVLVSPHWEGIRIEFDAAFKTHYRRRFGRTVALQWLDVGGTMAILRFIRTSFKASPNGIGVDVFWGGGVDPYVQLQRDGLLQPVKLAPSVLRRLPQTIAGFPLYDPQGHWYGAAVSGFGILFNKAILRLRQMPTPRAWDDLGDPVWFGWMELPDPRRSGSAHMMCEIILQAYGWEKGWEVLTHLFANAKRVTPGSEEPVTDVSIGEIAAAPCIDFYGWSKIAQVGGDKLGFIYPRRLTVINPDAIAVLKGAPNLSVAKAFLEFVLSEEGQRLWLLPVGAAGGPRHFTLARMSVLPHLYAQLGGRAVVRVNPFRFPVGFRYDSRKGNARIDVLNSLLGAFLVDAHRELQAAWRRWVISGKAAARFHQRVCRPPVSEAEVMELAPRWATDRALAAQTETAWAHRARQRYRF</sequence>
<evidence type="ECO:0000256" key="2">
    <source>
        <dbReference type="SAM" id="SignalP"/>
    </source>
</evidence>
<evidence type="ECO:0000313" key="4">
    <source>
        <dbReference type="Proteomes" id="UP000236173"/>
    </source>
</evidence>
<dbReference type="Pfam" id="PF13343">
    <property type="entry name" value="SBP_bac_6"/>
    <property type="match status" value="1"/>
</dbReference>
<dbReference type="PANTHER" id="PTHR30006:SF24">
    <property type="entry name" value="SLL0237 PROTEIN"/>
    <property type="match status" value="1"/>
</dbReference>
<feature type="signal peptide" evidence="2">
    <location>
        <begin position="1"/>
        <end position="18"/>
    </location>
</feature>
<dbReference type="Proteomes" id="UP000236173">
    <property type="component" value="Unassembled WGS sequence"/>
</dbReference>
<comment type="caution">
    <text evidence="3">The sequence shown here is derived from an EMBL/GenBank/DDBJ whole genome shotgun (WGS) entry which is preliminary data.</text>
</comment>
<organism evidence="3 4">
    <name type="scientific">Candidatus Fervidibacter japonicus</name>
    <dbReference type="NCBI Taxonomy" id="2035412"/>
    <lineage>
        <taxon>Bacteria</taxon>
        <taxon>Candidatus Fervidibacterota</taxon>
        <taxon>Candidatus Fervidibacter</taxon>
    </lineage>
</organism>
<dbReference type="Gene3D" id="3.40.190.10">
    <property type="entry name" value="Periplasmic binding protein-like II"/>
    <property type="match status" value="2"/>
</dbReference>
<reference evidence="4" key="1">
    <citation type="submission" date="2017-09" db="EMBL/GenBank/DDBJ databases">
        <title>Metaegenomics of thermophilic ammonia-oxidizing enrichment culture.</title>
        <authorList>
            <person name="Kato S."/>
            <person name="Suzuki K."/>
        </authorList>
    </citation>
    <scope>NUCLEOTIDE SEQUENCE [LARGE SCALE GENOMIC DNA]</scope>
</reference>
<dbReference type="SUPFAM" id="SSF53850">
    <property type="entry name" value="Periplasmic binding protein-like II"/>
    <property type="match status" value="1"/>
</dbReference>
<evidence type="ECO:0000256" key="1">
    <source>
        <dbReference type="ARBA" id="ARBA00022729"/>
    </source>
</evidence>
<protein>
    <submittedName>
        <fullName evidence="3">Phosphoglycerate transport regulatory protein PgtC</fullName>
    </submittedName>
</protein>
<accession>A0A2H5XCJ7</accession>
<dbReference type="EMBL" id="BEHT01000016">
    <property type="protein sequence ID" value="GBC98857.1"/>
    <property type="molecule type" value="Genomic_DNA"/>
</dbReference>
<gene>
    <name evidence="3" type="primary">pgtC</name>
    <name evidence="3" type="ORF">HRbin17_01374</name>
</gene>
<name>A0A2H5XCJ7_9BACT</name>
<dbReference type="AlphaFoldDB" id="A0A2H5XCJ7"/>
<evidence type="ECO:0000313" key="3">
    <source>
        <dbReference type="EMBL" id="GBC98857.1"/>
    </source>
</evidence>
<feature type="chain" id="PRO_5014126164" evidence="2">
    <location>
        <begin position="19"/>
        <end position="430"/>
    </location>
</feature>